<reference evidence="2 3" key="1">
    <citation type="submission" date="2018-08" db="EMBL/GenBank/DDBJ databases">
        <title>Sequencing the genomes of 1000 actinobacteria strains.</title>
        <authorList>
            <person name="Klenk H.-P."/>
        </authorList>
    </citation>
    <scope>NUCLEOTIDE SEQUENCE [LARGE SCALE GENOMIC DNA]</scope>
    <source>
        <strain evidence="2 3">DSM 43927</strain>
    </source>
</reference>
<dbReference type="AlphaFoldDB" id="A0A3D9SWD7"/>
<gene>
    <name evidence="2" type="ORF">DFJ69_4328</name>
</gene>
<proteinExistence type="predicted"/>
<accession>A0A3D9SWD7</accession>
<dbReference type="InterPro" id="IPR051262">
    <property type="entry name" value="SMP-30/CGR1_Lactonase"/>
</dbReference>
<dbReference type="Proteomes" id="UP000256661">
    <property type="component" value="Unassembled WGS sequence"/>
</dbReference>
<dbReference type="Gene3D" id="2.120.10.30">
    <property type="entry name" value="TolB, C-terminal domain"/>
    <property type="match status" value="1"/>
</dbReference>
<dbReference type="EMBL" id="QTTT01000001">
    <property type="protein sequence ID" value="REE98830.1"/>
    <property type="molecule type" value="Genomic_DNA"/>
</dbReference>
<dbReference type="InterPro" id="IPR013658">
    <property type="entry name" value="SGL"/>
</dbReference>
<name>A0A3D9SWD7_9ACTN</name>
<dbReference type="PANTHER" id="PTHR47572">
    <property type="entry name" value="LIPOPROTEIN-RELATED"/>
    <property type="match status" value="1"/>
</dbReference>
<dbReference type="InterPro" id="IPR011042">
    <property type="entry name" value="6-blade_b-propeller_TolB-like"/>
</dbReference>
<comment type="caution">
    <text evidence="2">The sequence shown here is derived from an EMBL/GenBank/DDBJ whole genome shotgun (WGS) entry which is preliminary data.</text>
</comment>
<feature type="domain" description="SMP-30/Gluconolactonase/LRE-like region" evidence="1">
    <location>
        <begin position="52"/>
        <end position="256"/>
    </location>
</feature>
<sequence>MRTASVFFDGLFTTPRLDHPEGVAVHPDGSVWCGGEAGQIYRIDPEGTGIEQVASTGGFVLGIAFDATASALFICDIGHPGVFRLDLASGKVEPFAEGADGHRFVNPNYPVLDASGRLYVSDSRHLDRPGPAVFRFEPDGTGQVWDARPMAFANGLAMAPDAAHLYVVESFLPGVSRVEILPDGRAGERNVVVELPGTVPDGIAFGPDGLLYVACYEPSQVLRLRPDDPTSVEIAVHDPTAHTLCHPTNIAFRGGTAFTANLGRWHISTFDV</sequence>
<protein>
    <submittedName>
        <fullName evidence="2">Sugar lactone lactonase YvrE</fullName>
    </submittedName>
</protein>
<keyword evidence="3" id="KW-1185">Reference proteome</keyword>
<dbReference type="RefSeq" id="WP_116024229.1">
    <property type="nucleotide sequence ID" value="NZ_QTTT01000001.1"/>
</dbReference>
<evidence type="ECO:0000313" key="2">
    <source>
        <dbReference type="EMBL" id="REE98830.1"/>
    </source>
</evidence>
<evidence type="ECO:0000313" key="3">
    <source>
        <dbReference type="Proteomes" id="UP000256661"/>
    </source>
</evidence>
<organism evidence="2 3">
    <name type="scientific">Thermomonospora umbrina</name>
    <dbReference type="NCBI Taxonomy" id="111806"/>
    <lineage>
        <taxon>Bacteria</taxon>
        <taxon>Bacillati</taxon>
        <taxon>Actinomycetota</taxon>
        <taxon>Actinomycetes</taxon>
        <taxon>Streptosporangiales</taxon>
        <taxon>Thermomonosporaceae</taxon>
        <taxon>Thermomonospora</taxon>
    </lineage>
</organism>
<dbReference type="Pfam" id="PF20067">
    <property type="entry name" value="SSL_N"/>
    <property type="match status" value="1"/>
</dbReference>
<evidence type="ECO:0000259" key="1">
    <source>
        <dbReference type="Pfam" id="PF08450"/>
    </source>
</evidence>
<dbReference type="Pfam" id="PF08450">
    <property type="entry name" value="SGL"/>
    <property type="match status" value="1"/>
</dbReference>
<dbReference type="OrthoDB" id="9768084at2"/>
<dbReference type="SUPFAM" id="SSF63829">
    <property type="entry name" value="Calcium-dependent phosphotriesterase"/>
    <property type="match status" value="1"/>
</dbReference>
<dbReference type="PANTHER" id="PTHR47572:SF5">
    <property type="entry name" value="BLR2277 PROTEIN"/>
    <property type="match status" value="1"/>
</dbReference>